<keyword evidence="4" id="KW-1185">Reference proteome</keyword>
<dbReference type="AlphaFoldDB" id="A0A162YS12"/>
<accession>A0A162YS12</accession>
<dbReference type="EMBL" id="LVWD01000037">
    <property type="protein sequence ID" value="OAD39767.1"/>
    <property type="molecule type" value="Genomic_DNA"/>
</dbReference>
<dbReference type="KEGG" id="hyl:LPB072_01185"/>
<evidence type="ECO:0000313" key="2">
    <source>
        <dbReference type="EMBL" id="AOW11675.1"/>
    </source>
</evidence>
<reference evidence="2 5" key="2">
    <citation type="submission" date="2016-10" db="EMBL/GenBank/DDBJ databases">
        <title>Hydorgenophaga sp. LPB0072 isolated from gastropod.</title>
        <authorList>
            <person name="Kim E."/>
            <person name="Yi H."/>
        </authorList>
    </citation>
    <scope>NUCLEOTIDE SEQUENCE [LARGE SCALE GENOMIC DNA]</scope>
    <source>
        <strain evidence="2 5">LPB0072</strain>
    </source>
</reference>
<evidence type="ECO:0000313" key="5">
    <source>
        <dbReference type="Proteomes" id="UP000185680"/>
    </source>
</evidence>
<dbReference type="RefSeq" id="WP_066095052.1">
    <property type="nucleotide sequence ID" value="NZ_CP017476.1"/>
</dbReference>
<feature type="signal peptide" evidence="1">
    <location>
        <begin position="1"/>
        <end position="38"/>
    </location>
</feature>
<gene>
    <name evidence="2" type="ORF">LPB072_01185</name>
    <name evidence="3" type="ORF">LPB72_19450</name>
</gene>
<dbReference type="STRING" id="1763535.LPB072_01185"/>
<dbReference type="Proteomes" id="UP000185657">
    <property type="component" value="Unassembled WGS sequence"/>
</dbReference>
<dbReference type="EMBL" id="CP017476">
    <property type="protein sequence ID" value="AOW11675.1"/>
    <property type="molecule type" value="Genomic_DNA"/>
</dbReference>
<organism evidence="2 5">
    <name type="scientific">Hydrogenophaga crassostreae</name>
    <dbReference type="NCBI Taxonomy" id="1763535"/>
    <lineage>
        <taxon>Bacteria</taxon>
        <taxon>Pseudomonadati</taxon>
        <taxon>Pseudomonadota</taxon>
        <taxon>Betaproteobacteria</taxon>
        <taxon>Burkholderiales</taxon>
        <taxon>Comamonadaceae</taxon>
        <taxon>Hydrogenophaga</taxon>
    </lineage>
</organism>
<reference evidence="3 4" key="1">
    <citation type="submission" date="2016-02" db="EMBL/GenBank/DDBJ databases">
        <title>Draft genome sequence of Hydrogenophaga sp. LPB0072.</title>
        <authorList>
            <person name="Shin S.-K."/>
            <person name="Yi H."/>
        </authorList>
    </citation>
    <scope>NUCLEOTIDE SEQUENCE [LARGE SCALE GENOMIC DNA]</scope>
    <source>
        <strain evidence="3 4">LPB0072</strain>
    </source>
</reference>
<dbReference type="Proteomes" id="UP000185680">
    <property type="component" value="Chromosome"/>
</dbReference>
<sequence>MSRQIGIARAPARPLLLTLCSALLFGATALTFNSGAIAATKKSTGSGEKKLPSKVRFIDSPSSETPAARKKRLKIECKGRPNAGACLGHTR</sequence>
<evidence type="ECO:0000256" key="1">
    <source>
        <dbReference type="SAM" id="SignalP"/>
    </source>
</evidence>
<evidence type="ECO:0000313" key="3">
    <source>
        <dbReference type="EMBL" id="OAD39767.1"/>
    </source>
</evidence>
<protein>
    <submittedName>
        <fullName evidence="2">Uncharacterized protein</fullName>
    </submittedName>
</protein>
<keyword evidence="1" id="KW-0732">Signal</keyword>
<proteinExistence type="predicted"/>
<evidence type="ECO:0000313" key="4">
    <source>
        <dbReference type="Proteomes" id="UP000185657"/>
    </source>
</evidence>
<feature type="chain" id="PRO_5044549418" evidence="1">
    <location>
        <begin position="39"/>
        <end position="91"/>
    </location>
</feature>
<name>A0A162YS12_9BURK</name>
<dbReference type="OrthoDB" id="8913726at2"/>